<dbReference type="Proteomes" id="UP001152795">
    <property type="component" value="Unassembled WGS sequence"/>
</dbReference>
<comment type="caution">
    <text evidence="1">The sequence shown here is derived from an EMBL/GenBank/DDBJ whole genome shotgun (WGS) entry which is preliminary data.</text>
</comment>
<reference evidence="1" key="1">
    <citation type="submission" date="2020-04" db="EMBL/GenBank/DDBJ databases">
        <authorList>
            <person name="Alioto T."/>
            <person name="Alioto T."/>
            <person name="Gomez Garrido J."/>
        </authorList>
    </citation>
    <scope>NUCLEOTIDE SEQUENCE</scope>
    <source>
        <strain evidence="1">A484AB</strain>
    </source>
</reference>
<evidence type="ECO:0000313" key="2">
    <source>
        <dbReference type="Proteomes" id="UP001152795"/>
    </source>
</evidence>
<keyword evidence="2" id="KW-1185">Reference proteome</keyword>
<evidence type="ECO:0000313" key="1">
    <source>
        <dbReference type="EMBL" id="CAB4026788.1"/>
    </source>
</evidence>
<protein>
    <submittedName>
        <fullName evidence="1">Uncharacterized protein</fullName>
    </submittedName>
</protein>
<feature type="non-terminal residue" evidence="1">
    <location>
        <position position="89"/>
    </location>
</feature>
<organism evidence="1 2">
    <name type="scientific">Paramuricea clavata</name>
    <name type="common">Red gorgonian</name>
    <name type="synonym">Violescent sea-whip</name>
    <dbReference type="NCBI Taxonomy" id="317549"/>
    <lineage>
        <taxon>Eukaryota</taxon>
        <taxon>Metazoa</taxon>
        <taxon>Cnidaria</taxon>
        <taxon>Anthozoa</taxon>
        <taxon>Octocorallia</taxon>
        <taxon>Malacalcyonacea</taxon>
        <taxon>Plexauridae</taxon>
        <taxon>Paramuricea</taxon>
    </lineage>
</organism>
<dbReference type="OrthoDB" id="7454255at2759"/>
<proteinExistence type="predicted"/>
<dbReference type="AlphaFoldDB" id="A0A7D9L5L0"/>
<accession>A0A7D9L5L0</accession>
<sequence>MAATKTLKKENAELRLEIDKLQSKINQISENISQRNVNSEGTHHSGHTASMLDKEKDKSVEFISAKYDKLVLFKTNTITELKQIKSEVN</sequence>
<gene>
    <name evidence="1" type="ORF">PACLA_8A053961</name>
</gene>
<dbReference type="EMBL" id="CACRXK020014408">
    <property type="protein sequence ID" value="CAB4026788.1"/>
    <property type="molecule type" value="Genomic_DNA"/>
</dbReference>
<name>A0A7D9L5L0_PARCT</name>